<evidence type="ECO:0000256" key="3">
    <source>
        <dbReference type="ARBA" id="ARBA00022490"/>
    </source>
</evidence>
<dbReference type="Pfam" id="PF19037">
    <property type="entry name" value="Fuz_longin_2"/>
    <property type="match status" value="1"/>
</dbReference>
<feature type="domain" description="FUZ/MON1/HPS1 first Longin" evidence="5">
    <location>
        <begin position="4"/>
        <end position="125"/>
    </location>
</feature>
<feature type="domain" description="FUZ/MON1/HPS1 third Longin" evidence="7">
    <location>
        <begin position="288"/>
        <end position="390"/>
    </location>
</feature>
<dbReference type="EMBL" id="JBFDAA010000014">
    <property type="protein sequence ID" value="KAL1122092.1"/>
    <property type="molecule type" value="Genomic_DNA"/>
</dbReference>
<keyword evidence="9" id="KW-1185">Reference proteome</keyword>
<comment type="similarity">
    <text evidence="2">Belongs to the fuzzy family.</text>
</comment>
<dbReference type="InterPro" id="IPR043971">
    <property type="entry name" value="FUZ/MON1/HPS1_longin_2"/>
</dbReference>
<evidence type="ECO:0000259" key="7">
    <source>
        <dbReference type="Pfam" id="PF19038"/>
    </source>
</evidence>
<keyword evidence="3" id="KW-0963">Cytoplasm</keyword>
<evidence type="ECO:0000256" key="2">
    <source>
        <dbReference type="ARBA" id="ARBA00008550"/>
    </source>
</evidence>
<keyword evidence="4" id="KW-0206">Cytoskeleton</keyword>
<evidence type="ECO:0000259" key="5">
    <source>
        <dbReference type="Pfam" id="PF19036"/>
    </source>
</evidence>
<organism evidence="8 9">
    <name type="scientific">Ranatra chinensis</name>
    <dbReference type="NCBI Taxonomy" id="642074"/>
    <lineage>
        <taxon>Eukaryota</taxon>
        <taxon>Metazoa</taxon>
        <taxon>Ecdysozoa</taxon>
        <taxon>Arthropoda</taxon>
        <taxon>Hexapoda</taxon>
        <taxon>Insecta</taxon>
        <taxon>Pterygota</taxon>
        <taxon>Neoptera</taxon>
        <taxon>Paraneoptera</taxon>
        <taxon>Hemiptera</taxon>
        <taxon>Heteroptera</taxon>
        <taxon>Panheteroptera</taxon>
        <taxon>Nepomorpha</taxon>
        <taxon>Nepidae</taxon>
        <taxon>Ranatrinae</taxon>
        <taxon>Ranatra</taxon>
    </lineage>
</organism>
<feature type="domain" description="FUZ/MON1/HPS1 second Longin" evidence="6">
    <location>
        <begin position="169"/>
        <end position="260"/>
    </location>
</feature>
<evidence type="ECO:0008006" key="10">
    <source>
        <dbReference type="Google" id="ProtNLM"/>
    </source>
</evidence>
<accession>A0ABD0YIA3</accession>
<sequence>MGANIICLTSSGGLPLFSRQKGNMQPLPFAVSGSLNGVHLYGKLRGIEIQSTQTENVSVLWREYQDSITLIGIGRRNDEHILSDVLDEIFNAMIFLVGIDEIKNIRNAERLKRDLRTCYPLIDKLMECLDLGDRTIGNADIIHHVETLICLEYQLLQSCLDSYTECIGSLFACLTIENCIVVATDGWWELVPKERKLIALLVATNNDCTAVDIPVFLPYKSPSVPFRLVSICLLGSVWVTVLCGPKPDLTSVEHFSFQCWSPAVEILRAVQHIYPKNIPPTLQVHNSILGFLLINIEVGKFVSSRCSVTNKKDCRSPSEVLRTFYYQTAYLLAKNESQNTPVEAYWCSEFHKLHALCRGKNLLCVLYIAAIPVHTIRLITQQTLTLLTENSQLYW</sequence>
<dbReference type="AlphaFoldDB" id="A0ABD0YIA3"/>
<dbReference type="InterPro" id="IPR026069">
    <property type="entry name" value="Fuzzy"/>
</dbReference>
<dbReference type="PANTHER" id="PTHR13559">
    <property type="entry name" value="INTRACELLULAR TRAFFIC PROTEIN-RELATED"/>
    <property type="match status" value="1"/>
</dbReference>
<reference evidence="8 9" key="1">
    <citation type="submission" date="2024-07" db="EMBL/GenBank/DDBJ databases">
        <title>Chromosome-level genome assembly of the water stick insect Ranatra chinensis (Heteroptera: Nepidae).</title>
        <authorList>
            <person name="Liu X."/>
        </authorList>
    </citation>
    <scope>NUCLEOTIDE SEQUENCE [LARGE SCALE GENOMIC DNA]</scope>
    <source>
        <strain evidence="8">Cailab_2021Rc</strain>
        <tissue evidence="8">Muscle</tissue>
    </source>
</reference>
<evidence type="ECO:0000256" key="4">
    <source>
        <dbReference type="ARBA" id="ARBA00023212"/>
    </source>
</evidence>
<name>A0ABD0YIA3_9HEMI</name>
<evidence type="ECO:0000313" key="8">
    <source>
        <dbReference type="EMBL" id="KAL1122092.1"/>
    </source>
</evidence>
<dbReference type="InterPro" id="IPR043970">
    <property type="entry name" value="FUZ/MON1/HPS1_longin_3"/>
</dbReference>
<dbReference type="Pfam" id="PF19038">
    <property type="entry name" value="Fuz_longin_3"/>
    <property type="match status" value="1"/>
</dbReference>
<proteinExistence type="inferred from homology"/>
<gene>
    <name evidence="8" type="ORF">AAG570_003498</name>
</gene>
<comment type="subcellular location">
    <subcellularLocation>
        <location evidence="1">Cytoplasm</location>
        <location evidence="1">Cytoskeleton</location>
    </subcellularLocation>
</comment>
<dbReference type="Proteomes" id="UP001558652">
    <property type="component" value="Unassembled WGS sequence"/>
</dbReference>
<comment type="caution">
    <text evidence="8">The sequence shown here is derived from an EMBL/GenBank/DDBJ whole genome shotgun (WGS) entry which is preliminary data.</text>
</comment>
<dbReference type="Pfam" id="PF19036">
    <property type="entry name" value="Fuz_longin_1"/>
    <property type="match status" value="1"/>
</dbReference>
<protein>
    <recommendedName>
        <fullName evidence="10">Fuzzy</fullName>
    </recommendedName>
</protein>
<evidence type="ECO:0000313" key="9">
    <source>
        <dbReference type="Proteomes" id="UP001558652"/>
    </source>
</evidence>
<evidence type="ECO:0000259" key="6">
    <source>
        <dbReference type="Pfam" id="PF19037"/>
    </source>
</evidence>
<evidence type="ECO:0000256" key="1">
    <source>
        <dbReference type="ARBA" id="ARBA00004245"/>
    </source>
</evidence>
<dbReference type="InterPro" id="IPR043972">
    <property type="entry name" value="FUZ/MON1/HPS1_longin_1"/>
</dbReference>
<dbReference type="GO" id="GO:0005856">
    <property type="term" value="C:cytoskeleton"/>
    <property type="evidence" value="ECO:0007669"/>
    <property type="project" value="UniProtKB-SubCell"/>
</dbReference>
<dbReference type="PANTHER" id="PTHR13559:SF1">
    <property type="entry name" value="PROTEIN FUZZY HOMOLOG"/>
    <property type="match status" value="1"/>
</dbReference>